<dbReference type="InterPro" id="IPR050964">
    <property type="entry name" value="Striated_Muscle_Regulatory"/>
</dbReference>
<dbReference type="CDD" id="cd00063">
    <property type="entry name" value="FN3"/>
    <property type="match status" value="4"/>
</dbReference>
<dbReference type="InterPro" id="IPR007110">
    <property type="entry name" value="Ig-like_dom"/>
</dbReference>
<dbReference type="SMART" id="SM00409">
    <property type="entry name" value="IG"/>
    <property type="match status" value="9"/>
</dbReference>
<proteinExistence type="predicted"/>
<feature type="domain" description="Ig-like" evidence="5">
    <location>
        <begin position="1268"/>
        <end position="1358"/>
    </location>
</feature>
<dbReference type="Pfam" id="PF00041">
    <property type="entry name" value="fn3"/>
    <property type="match status" value="4"/>
</dbReference>
<dbReference type="InterPro" id="IPR003961">
    <property type="entry name" value="FN3_dom"/>
</dbReference>
<dbReference type="SMART" id="SM00060">
    <property type="entry name" value="FN3"/>
    <property type="match status" value="4"/>
</dbReference>
<protein>
    <recommendedName>
        <fullName evidence="9">Immunoglobulin-like and fibronectin type III domain-containing protein 1</fullName>
    </recommendedName>
</protein>
<feature type="region of interest" description="Disordered" evidence="4">
    <location>
        <begin position="402"/>
        <end position="424"/>
    </location>
</feature>
<dbReference type="FunFam" id="2.60.40.10:FF:000060">
    <property type="entry name" value="Myosin-binding protein C, slow type"/>
    <property type="match status" value="1"/>
</dbReference>
<dbReference type="InterPro" id="IPR003599">
    <property type="entry name" value="Ig_sub"/>
</dbReference>
<dbReference type="SUPFAM" id="SSF48726">
    <property type="entry name" value="Immunoglobulin"/>
    <property type="match status" value="9"/>
</dbReference>
<feature type="compositionally biased region" description="Basic and acidic residues" evidence="4">
    <location>
        <begin position="745"/>
        <end position="756"/>
    </location>
</feature>
<dbReference type="InterPro" id="IPR003598">
    <property type="entry name" value="Ig_sub2"/>
</dbReference>
<dbReference type="GO" id="GO:0045214">
    <property type="term" value="P:sarcomere organization"/>
    <property type="evidence" value="ECO:0007669"/>
    <property type="project" value="TreeGrafter"/>
</dbReference>
<dbReference type="EMBL" id="VFJC01000003">
    <property type="protein sequence ID" value="KAB5584061.1"/>
    <property type="molecule type" value="Genomic_DNA"/>
</dbReference>
<dbReference type="Pfam" id="PF18362">
    <property type="entry name" value="THB"/>
    <property type="match status" value="2"/>
</dbReference>
<dbReference type="InterPro" id="IPR040849">
    <property type="entry name" value="MyBP-C_THB"/>
</dbReference>
<feature type="compositionally biased region" description="Basic and acidic residues" evidence="4">
    <location>
        <begin position="721"/>
        <end position="732"/>
    </location>
</feature>
<dbReference type="SMART" id="SM00408">
    <property type="entry name" value="IGc2"/>
    <property type="match status" value="4"/>
</dbReference>
<feature type="domain" description="Ig-like" evidence="5">
    <location>
        <begin position="618"/>
        <end position="705"/>
    </location>
</feature>
<evidence type="ECO:0000256" key="1">
    <source>
        <dbReference type="ARBA" id="ARBA00022737"/>
    </source>
</evidence>
<evidence type="ECO:0008006" key="9">
    <source>
        <dbReference type="Google" id="ProtNLM"/>
    </source>
</evidence>
<feature type="domain" description="Fibronectin type-III" evidence="6">
    <location>
        <begin position="1064"/>
        <end position="1161"/>
    </location>
</feature>
<organism evidence="7 8">
    <name type="scientific">Pangasianodon hypophthalmus</name>
    <name type="common">Striped catfish</name>
    <name type="synonym">Helicophagus hypophthalmus</name>
    <dbReference type="NCBI Taxonomy" id="310915"/>
    <lineage>
        <taxon>Eukaryota</taxon>
        <taxon>Metazoa</taxon>
        <taxon>Chordata</taxon>
        <taxon>Craniata</taxon>
        <taxon>Vertebrata</taxon>
        <taxon>Euteleostomi</taxon>
        <taxon>Actinopterygii</taxon>
        <taxon>Neopterygii</taxon>
        <taxon>Teleostei</taxon>
        <taxon>Ostariophysi</taxon>
        <taxon>Siluriformes</taxon>
        <taxon>Pangasiidae</taxon>
        <taxon>Pangasianodon</taxon>
    </lineage>
</organism>
<keyword evidence="8" id="KW-1185">Reference proteome</keyword>
<reference evidence="7 8" key="1">
    <citation type="submission" date="2019-06" db="EMBL/GenBank/DDBJ databases">
        <title>A chromosome-scale genome assembly of the striped catfish, Pangasianodon hypophthalmus.</title>
        <authorList>
            <person name="Wen M."/>
            <person name="Zahm M."/>
            <person name="Roques C."/>
            <person name="Cabau C."/>
            <person name="Klopp C."/>
            <person name="Donnadieu C."/>
            <person name="Jouanno E."/>
            <person name="Avarre J.-C."/>
            <person name="Campet M."/>
            <person name="Ha T.T.T."/>
            <person name="Dugue R."/>
            <person name="Lampietro C."/>
            <person name="Louis A."/>
            <person name="Herpin A."/>
            <person name="Echchiki A."/>
            <person name="Berthelot C."/>
            <person name="Parey E."/>
            <person name="Roest-Crollius H."/>
            <person name="Braasch I."/>
            <person name="Postlethwait J."/>
            <person name="Bobe J."/>
            <person name="Montfort J."/>
            <person name="Bouchez O."/>
            <person name="Begum T."/>
            <person name="Schartl M."/>
            <person name="Guiguen Y."/>
        </authorList>
    </citation>
    <scope>NUCLEOTIDE SEQUENCE [LARGE SCALE GENOMIC DNA]</scope>
    <source>
        <strain evidence="7 8">Indonesia</strain>
        <tissue evidence="7">Blood</tissue>
    </source>
</reference>
<feature type="domain" description="Fibronectin type-III" evidence="6">
    <location>
        <begin position="1164"/>
        <end position="1265"/>
    </location>
</feature>
<comment type="caution">
    <text evidence="7">The sequence shown here is derived from an EMBL/GenBank/DDBJ whole genome shotgun (WGS) entry which is preliminary data.</text>
</comment>
<dbReference type="InterPro" id="IPR013783">
    <property type="entry name" value="Ig-like_fold"/>
</dbReference>
<gene>
    <name evidence="7" type="ORF">PHYPO_G00103070</name>
</gene>
<keyword evidence="3" id="KW-0175">Coiled coil</keyword>
<evidence type="ECO:0000259" key="6">
    <source>
        <dbReference type="PROSITE" id="PS50853"/>
    </source>
</evidence>
<dbReference type="PROSITE" id="PS50835">
    <property type="entry name" value="IG_LIKE"/>
    <property type="match status" value="7"/>
</dbReference>
<dbReference type="FunFam" id="2.60.40.10:FF:000084">
    <property type="entry name" value="Myosin binding protein C, slow type"/>
    <property type="match status" value="1"/>
</dbReference>
<dbReference type="PANTHER" id="PTHR13817">
    <property type="entry name" value="TITIN"/>
    <property type="match status" value="1"/>
</dbReference>
<name>A0A5N5PYJ3_PANHP</name>
<dbReference type="GO" id="GO:0031430">
    <property type="term" value="C:M band"/>
    <property type="evidence" value="ECO:0007669"/>
    <property type="project" value="TreeGrafter"/>
</dbReference>
<dbReference type="SUPFAM" id="SSF49265">
    <property type="entry name" value="Fibronectin type III"/>
    <property type="match status" value="3"/>
</dbReference>
<feature type="coiled-coil region" evidence="3">
    <location>
        <begin position="502"/>
        <end position="529"/>
    </location>
</feature>
<dbReference type="PANTHER" id="PTHR13817:SF180">
    <property type="entry name" value="IMMUNOGLOBULIN-LIKE AND FIBRONECTIN TYPE III DOMAIN-CONTAINING 1, TANDEM DUPLICATE 3-RELATED"/>
    <property type="match status" value="1"/>
</dbReference>
<sequence length="1566" mass="175640">MSTGVAIKKRSRVPGVIITQYVERIPPGKSTPDFIRKPMAINIQEGKSAIFKAVVTGEPEPTITWARNKGDISDPEKYKTKYDERAGEYTLQILNVTADQADTYKCFATNTFGMALCTATLKVSEAGFGKNRPEQNEPEDFRKMLKKTVVVKKVKEKPKKEGEVDPKFWEMLLSAQKKDYERICQEFGITDYRWMLKRLNQLKKEREEEQAKYVEKVENMKPIEVKPNRKAQFELEMKLKNPKSKIYLYKNGEIVDYGDGTNDSFKHNLKKVGDKYTFTINNVGPEDAGLYQVDVEDATMFSTELEIPDVEFDSTLKDVTVVKGKDATFECVLSDPVSKITWCANDTSIEPGDKYNITVSEDMLTHRLVVKNCRPLDNGTYTVIAGIKSSKAALTVKDDPTALQKGQKGTNNADKLGKSRPGNCRAQHPKQLEGLVVVDLAWKMGLEEMESWEVEVGRRGWEEVKEKPKKEGEVDPKFWEMLLSAQKKDYERICREFGITDYRWMLKRLNQLKKEREEEQAKYVEKVENMKPIEVKPNRKAQFELEMKLKNPKSKIYLYKNGEIVDYGDGTNDSFKHNLKKVGDKYTFTINNVGPEDAGLYQVDVEDATMFSTELEIPDVEFDSTLKDVTVVKGKDATFECVLSDPVSKITWCANDASIEPGDKYNITVSEDMLTHRLVVKNCRPLDNGTYTVIAGIKSSKAALTVKDDPTALQKGQRGTDNTDKLGNEQARKLQGTTPKTARGAGRDMIDGTGDTKHKKHLKDGQLVPDTNREPEFHFVSGLSDTAANIGETAELSCTLSSKDCVGIWYKDGKKMESKNGITISKEGAIHKVIMKNCQEGNAGVYRFEAEGRKSEATLIIKEPPKIDADAMRKFSEAVVIRSGENAIFKLPFSGKEPIKVQWFKDEAELLEGPGVRIESSSTQSRLLLNKCQRKDTGEVKIKLKNKFATTEATSKLTVLDKPTPPQGPVDVVESSLSAIEFKWRPPKDDGGSPVTNYILERQQVGRNTWTKIGEIPGQPIYRDTDIDRGRKYCYRIRAKNSEGVSDIIETDDIAAGTLAFPGQPASPKVVSAFKDCINLAWLLPTNTGGGSIIGYNLEKRKKGSNLWSQVNPPDEPIREKKYAVTDVMEGAEYEFRVIAINTCGPGEPSGPSDCVFARDPQKPPGKVKDLKVTGSSYNTLCLAWTKPNVVNGVEDEVKGYFVEIRPTDQIEWIRCNTNAIAQTSFTVTGLKSLATYWVRVIATNEGGEGHPQVFDNYITAMPPPVKPRFTDRRMKNLMIVKAGNTVRVTICFEASPLPDITWLKDNVPVAKHVTITNSEKVSQLLIPTSDRSDSGIYTIIVKNVVGQETFSVDIRVTDEPKPPGPVQLEQNVEGTLTITWTPSPDEKRDDRLHYMVTKRDSVKQTWWTVADHLFNHRFTNVVMQGREYKFRVYAKNDMGMSEPSESPTWGAAKKKGKLILNQPEPKKLNFQSAPKFTVPLKLHVAPKGYECYMSCAVSGNPTPHVTWYHNNVSLNTNTNYYISNTCGVCSLLILMVGPKDTGEFKVVADNSLGQAESSTKLTVRE</sequence>
<evidence type="ECO:0000256" key="4">
    <source>
        <dbReference type="SAM" id="MobiDB-lite"/>
    </source>
</evidence>
<evidence type="ECO:0000256" key="3">
    <source>
        <dbReference type="SAM" id="Coils"/>
    </source>
</evidence>
<dbReference type="InterPro" id="IPR036116">
    <property type="entry name" value="FN3_sf"/>
</dbReference>
<dbReference type="InterPro" id="IPR013098">
    <property type="entry name" value="Ig_I-set"/>
</dbReference>
<feature type="domain" description="Ig-like" evidence="5">
    <location>
        <begin position="32"/>
        <end position="124"/>
    </location>
</feature>
<evidence type="ECO:0000256" key="2">
    <source>
        <dbReference type="ARBA" id="ARBA00023319"/>
    </source>
</evidence>
<dbReference type="FunFam" id="2.60.40.10:FF:001232">
    <property type="entry name" value="Immunoglobulin-like and fibronectin type III domain-containing 1"/>
    <property type="match status" value="1"/>
</dbReference>
<feature type="domain" description="Ig-like" evidence="5">
    <location>
        <begin position="775"/>
        <end position="860"/>
    </location>
</feature>
<dbReference type="FunFam" id="2.60.40.10:FF:001231">
    <property type="entry name" value="Immunoglobulin-like and fibronectin type III domain containing 1"/>
    <property type="match status" value="1"/>
</dbReference>
<feature type="domain" description="Fibronectin type-III" evidence="6">
    <location>
        <begin position="1363"/>
        <end position="1456"/>
    </location>
</feature>
<dbReference type="FunFam" id="2.60.40.10:FF:002294">
    <property type="entry name" value="Immunoglobulin-like and fibronectin type III domain-containing 1, tandem duplicate 3"/>
    <property type="match status" value="1"/>
</dbReference>
<feature type="domain" description="Ig-like" evidence="5">
    <location>
        <begin position="865"/>
        <end position="958"/>
    </location>
</feature>
<dbReference type="Proteomes" id="UP000327468">
    <property type="component" value="Chromosome 2"/>
</dbReference>
<dbReference type="FunFam" id="2.60.40.10:FF:000031">
    <property type="entry name" value="Myosin-binding protein C, slow type"/>
    <property type="match status" value="1"/>
</dbReference>
<dbReference type="FunFam" id="2.60.40.10:FF:001267">
    <property type="entry name" value="Immunoglobulin-like and fibronectin type III domain containing 1"/>
    <property type="match status" value="1"/>
</dbReference>
<dbReference type="FunFam" id="2.60.40.10:FF:001401">
    <property type="entry name" value="immunoglobulin-like and fibronectin type III domain-containing protein 1"/>
    <property type="match status" value="1"/>
</dbReference>
<keyword evidence="1" id="KW-0677">Repeat</keyword>
<feature type="domain" description="Ig-like" evidence="5">
    <location>
        <begin position="1475"/>
        <end position="1563"/>
    </location>
</feature>
<accession>A0A5N5PYJ3</accession>
<feature type="coiled-coil region" evidence="3">
    <location>
        <begin position="192"/>
        <end position="219"/>
    </location>
</feature>
<evidence type="ECO:0000313" key="8">
    <source>
        <dbReference type="Proteomes" id="UP000327468"/>
    </source>
</evidence>
<feature type="domain" description="Ig-like" evidence="5">
    <location>
        <begin position="308"/>
        <end position="395"/>
    </location>
</feature>
<evidence type="ECO:0000259" key="5">
    <source>
        <dbReference type="PROSITE" id="PS50835"/>
    </source>
</evidence>
<evidence type="ECO:0000313" key="7">
    <source>
        <dbReference type="EMBL" id="KAB5584061.1"/>
    </source>
</evidence>
<dbReference type="PROSITE" id="PS50853">
    <property type="entry name" value="FN3"/>
    <property type="match status" value="4"/>
</dbReference>
<dbReference type="PRINTS" id="PR00014">
    <property type="entry name" value="FNTYPEIII"/>
</dbReference>
<dbReference type="Pfam" id="PF07679">
    <property type="entry name" value="I-set"/>
    <property type="match status" value="7"/>
</dbReference>
<feature type="domain" description="Fibronectin type-III" evidence="6">
    <location>
        <begin position="965"/>
        <end position="1061"/>
    </location>
</feature>
<dbReference type="FunFam" id="2.60.40.10:FF:001097">
    <property type="entry name" value="Immunoglobulin-like and fibronectin type III domain-containing protein 1"/>
    <property type="match status" value="2"/>
</dbReference>
<dbReference type="Gene3D" id="2.60.40.10">
    <property type="entry name" value="Immunoglobulins"/>
    <property type="match status" value="13"/>
</dbReference>
<dbReference type="InterPro" id="IPR036179">
    <property type="entry name" value="Ig-like_dom_sf"/>
</dbReference>
<keyword evidence="2" id="KW-0393">Immunoglobulin domain</keyword>
<feature type="region of interest" description="Disordered" evidence="4">
    <location>
        <begin position="709"/>
        <end position="771"/>
    </location>
</feature>